<dbReference type="HOGENOM" id="CLU_115107_1_0_1"/>
<dbReference type="InterPro" id="IPR019319">
    <property type="entry name" value="Plg-R(KT)"/>
</dbReference>
<evidence type="ECO:0008006" key="4">
    <source>
        <dbReference type="Google" id="ProtNLM"/>
    </source>
</evidence>
<dbReference type="OMA" id="MGYYTDW"/>
<dbReference type="PANTHER" id="PTHR13411">
    <property type="entry name" value="PLASMINOGEN RECEPTOR (KT)"/>
    <property type="match status" value="1"/>
</dbReference>
<evidence type="ECO:0000313" key="3">
    <source>
        <dbReference type="Proteomes" id="UP000007875"/>
    </source>
</evidence>
<keyword evidence="1" id="KW-1133">Transmembrane helix</keyword>
<keyword evidence="1" id="KW-0812">Transmembrane</keyword>
<keyword evidence="3" id="KW-1185">Reference proteome</keyword>
<dbReference type="PANTHER" id="PTHR13411:SF6">
    <property type="entry name" value="PLASMINOGEN RECEPTOR (KT)"/>
    <property type="match status" value="1"/>
</dbReference>
<reference evidence="2" key="3">
    <citation type="submission" date="2025-09" db="UniProtKB">
        <authorList>
            <consortium name="Ensembl"/>
        </authorList>
    </citation>
    <scope>IDENTIFICATION</scope>
</reference>
<proteinExistence type="predicted"/>
<evidence type="ECO:0000313" key="2">
    <source>
        <dbReference type="Ensembl" id="ENSCSAVP00000014162.1"/>
    </source>
</evidence>
<feature type="transmembrane region" description="Helical" evidence="1">
    <location>
        <begin position="53"/>
        <end position="72"/>
    </location>
</feature>
<keyword evidence="1" id="KW-0472">Membrane</keyword>
<dbReference type="FunCoup" id="H2Z997">
    <property type="interactions" value="2"/>
</dbReference>
<name>H2Z997_CIOSA</name>
<dbReference type="AlphaFoldDB" id="H2Z997"/>
<dbReference type="Pfam" id="PF10166">
    <property type="entry name" value="DUF2368"/>
    <property type="match status" value="1"/>
</dbReference>
<evidence type="ECO:0000256" key="1">
    <source>
        <dbReference type="SAM" id="Phobius"/>
    </source>
</evidence>
<dbReference type="GeneTree" id="ENSGT00390000000375"/>
<feature type="transmembrane region" description="Helical" evidence="1">
    <location>
        <begin position="84"/>
        <end position="104"/>
    </location>
</feature>
<dbReference type="STRING" id="51511.ENSCSAVP00000014162"/>
<dbReference type="eggNOG" id="KOG4544">
    <property type="taxonomic scope" value="Eukaryota"/>
</dbReference>
<protein>
    <recommendedName>
        <fullName evidence="4">Plasminogen receptor (KT)</fullName>
    </recommendedName>
</protein>
<dbReference type="Ensembl" id="ENSCSAVT00000014326.1">
    <property type="protein sequence ID" value="ENSCSAVP00000014162.1"/>
    <property type="gene ID" value="ENSCSAVG00000008305.1"/>
</dbReference>
<reference evidence="3" key="1">
    <citation type="submission" date="2003-08" db="EMBL/GenBank/DDBJ databases">
        <authorList>
            <person name="Birren B."/>
            <person name="Nusbaum C."/>
            <person name="Abebe A."/>
            <person name="Abouelleil A."/>
            <person name="Adekoya E."/>
            <person name="Ait-zahra M."/>
            <person name="Allen N."/>
            <person name="Allen T."/>
            <person name="An P."/>
            <person name="Anderson M."/>
            <person name="Anderson S."/>
            <person name="Arachchi H."/>
            <person name="Armbruster J."/>
            <person name="Bachantsang P."/>
            <person name="Baldwin J."/>
            <person name="Barry A."/>
            <person name="Bayul T."/>
            <person name="Blitshsteyn B."/>
            <person name="Bloom T."/>
            <person name="Blye J."/>
            <person name="Boguslavskiy L."/>
            <person name="Borowsky M."/>
            <person name="Boukhgalter B."/>
            <person name="Brunache A."/>
            <person name="Butler J."/>
            <person name="Calixte N."/>
            <person name="Calvo S."/>
            <person name="Camarata J."/>
            <person name="Campo K."/>
            <person name="Chang J."/>
            <person name="Cheshatsang Y."/>
            <person name="Citroen M."/>
            <person name="Collymore A."/>
            <person name="Considine T."/>
            <person name="Cook A."/>
            <person name="Cooke P."/>
            <person name="Corum B."/>
            <person name="Cuomo C."/>
            <person name="David R."/>
            <person name="Dawoe T."/>
            <person name="Degray S."/>
            <person name="Dodge S."/>
            <person name="Dooley K."/>
            <person name="Dorje P."/>
            <person name="Dorjee K."/>
            <person name="Dorris L."/>
            <person name="Duffey N."/>
            <person name="Dupes A."/>
            <person name="Elkins T."/>
            <person name="Engels R."/>
            <person name="Erickson J."/>
            <person name="Farina A."/>
            <person name="Faro S."/>
            <person name="Ferreira P."/>
            <person name="Fischer H."/>
            <person name="Fitzgerald M."/>
            <person name="Foley K."/>
            <person name="Gage D."/>
            <person name="Galagan J."/>
            <person name="Gearin G."/>
            <person name="Gnerre S."/>
            <person name="Gnirke A."/>
            <person name="Goyette A."/>
            <person name="Graham J."/>
            <person name="Grandbois E."/>
            <person name="Gyaltsen K."/>
            <person name="Hafez N."/>
            <person name="Hagopian D."/>
            <person name="Hagos B."/>
            <person name="Hall J."/>
            <person name="Hatcher B."/>
            <person name="Heller A."/>
            <person name="Higgins H."/>
            <person name="Honan T."/>
            <person name="Horn A."/>
            <person name="Houde N."/>
            <person name="Hughes L."/>
            <person name="Hulme W."/>
            <person name="Husby E."/>
            <person name="Iliev I."/>
            <person name="Jaffe D."/>
            <person name="Jones C."/>
            <person name="Kamal M."/>
            <person name="Kamat A."/>
            <person name="Kamvysselis M."/>
            <person name="Karlsson E."/>
            <person name="Kells C."/>
            <person name="Kieu A."/>
            <person name="Kisner P."/>
            <person name="Kodira C."/>
            <person name="Kulbokas E."/>
            <person name="Labutti K."/>
            <person name="Lama D."/>
            <person name="Landers T."/>
            <person name="Leger J."/>
            <person name="Levine S."/>
            <person name="Lewis D."/>
            <person name="Lewis T."/>
            <person name="Lindblad-toh K."/>
            <person name="Liu X."/>
            <person name="Lokyitsang T."/>
            <person name="Lokyitsang Y."/>
            <person name="Lucien O."/>
            <person name="Lui A."/>
            <person name="Ma L.J."/>
            <person name="Mabbitt R."/>
            <person name="Macdonald J."/>
            <person name="Maclean C."/>
            <person name="Major J."/>
            <person name="Manning J."/>
            <person name="Marabella R."/>
            <person name="Maru K."/>
            <person name="Matthews C."/>
            <person name="Mauceli E."/>
            <person name="Mccarthy M."/>
            <person name="Mcdonough S."/>
            <person name="Mcghee T."/>
            <person name="Meldrim J."/>
            <person name="Meneus L."/>
            <person name="Mesirov J."/>
            <person name="Mihalev A."/>
            <person name="Mihova T."/>
            <person name="Mikkelsen T."/>
            <person name="Mlenga V."/>
            <person name="Moru K."/>
            <person name="Mozes J."/>
            <person name="Mulrain L."/>
            <person name="Munson G."/>
            <person name="Naylor J."/>
            <person name="Newes C."/>
            <person name="Nguyen C."/>
            <person name="Nguyen N."/>
            <person name="Nguyen T."/>
            <person name="Nicol R."/>
            <person name="Nielsen C."/>
            <person name="Nizzari M."/>
            <person name="Norbu C."/>
            <person name="Norbu N."/>
            <person name="O'donnell P."/>
            <person name="Okoawo O."/>
            <person name="O'leary S."/>
            <person name="Omotosho B."/>
            <person name="O'neill K."/>
            <person name="Osman S."/>
            <person name="Parker S."/>
            <person name="Perrin D."/>
            <person name="Phunkhang P."/>
            <person name="Piqani B."/>
            <person name="Purcell S."/>
            <person name="Rachupka T."/>
            <person name="Ramasamy U."/>
            <person name="Rameau R."/>
            <person name="Ray V."/>
            <person name="Raymond C."/>
            <person name="Retta R."/>
            <person name="Richardson S."/>
            <person name="Rise C."/>
            <person name="Rodriguez J."/>
            <person name="Rogers J."/>
            <person name="Rogov P."/>
            <person name="Rutman M."/>
            <person name="Schupbach R."/>
            <person name="Seaman C."/>
            <person name="Settipalli S."/>
            <person name="Sharpe T."/>
            <person name="Sheridan J."/>
            <person name="Sherpa N."/>
            <person name="Shi J."/>
            <person name="Smirnov S."/>
            <person name="Smith C."/>
            <person name="Sougnez C."/>
            <person name="Spencer B."/>
            <person name="Stalker J."/>
            <person name="Stange-thomann N."/>
            <person name="Stavropoulos S."/>
            <person name="Stetson K."/>
            <person name="Stone C."/>
            <person name="Stone S."/>
            <person name="Stubbs M."/>
            <person name="Talamas J."/>
            <person name="Tchuinga P."/>
            <person name="Tenzing P."/>
            <person name="Tesfaye S."/>
            <person name="Theodore J."/>
            <person name="Thoulutsang Y."/>
            <person name="Topham K."/>
            <person name="Towey S."/>
            <person name="Tsamla T."/>
            <person name="Tsomo N."/>
            <person name="Vallee D."/>
            <person name="Vassiliev H."/>
            <person name="Venkataraman V."/>
            <person name="Vinson J."/>
            <person name="Vo A."/>
            <person name="Wade C."/>
            <person name="Wang S."/>
            <person name="Wangchuk T."/>
            <person name="Wangdi T."/>
            <person name="Whittaker C."/>
            <person name="Wilkinson J."/>
            <person name="Wu Y."/>
            <person name="Wyman D."/>
            <person name="Yadav S."/>
            <person name="Yang S."/>
            <person name="Yang X."/>
            <person name="Yeager S."/>
            <person name="Yee E."/>
            <person name="Young G."/>
            <person name="Zainoun J."/>
            <person name="Zembeck L."/>
            <person name="Zimmer A."/>
            <person name="Zody M."/>
            <person name="Lander E."/>
        </authorList>
    </citation>
    <scope>NUCLEOTIDE SEQUENCE [LARGE SCALE GENOMIC DNA]</scope>
</reference>
<sequence length="141" mass="16054">LSSGMKGVMEENMKKQMDFQMDAFQMQLERQLAMQNEMRERQMSMGIARAREIVKYYGSFYVVLAVLGPVAAFRSKSAGPLIPLLPLGFVLTYQLDAAYGDLLARARKEAEHIMKEERDMIELPSGMPTFDLIEAKRLAQK</sequence>
<dbReference type="GO" id="GO:0005886">
    <property type="term" value="C:plasma membrane"/>
    <property type="evidence" value="ECO:0007669"/>
    <property type="project" value="InterPro"/>
</dbReference>
<accession>H2Z997</accession>
<reference evidence="2" key="2">
    <citation type="submission" date="2025-08" db="UniProtKB">
        <authorList>
            <consortium name="Ensembl"/>
        </authorList>
    </citation>
    <scope>IDENTIFICATION</scope>
</reference>
<dbReference type="InParanoid" id="H2Z997"/>
<dbReference type="Proteomes" id="UP000007875">
    <property type="component" value="Unassembled WGS sequence"/>
</dbReference>
<organism evidence="2 3">
    <name type="scientific">Ciona savignyi</name>
    <name type="common">Pacific transparent sea squirt</name>
    <dbReference type="NCBI Taxonomy" id="51511"/>
    <lineage>
        <taxon>Eukaryota</taxon>
        <taxon>Metazoa</taxon>
        <taxon>Chordata</taxon>
        <taxon>Tunicata</taxon>
        <taxon>Ascidiacea</taxon>
        <taxon>Phlebobranchia</taxon>
        <taxon>Cionidae</taxon>
        <taxon>Ciona</taxon>
    </lineage>
</organism>